<organism evidence="1 2">
    <name type="scientific">Jeotgalibacillus haloalkalitolerans</name>
    <dbReference type="NCBI Taxonomy" id="3104292"/>
    <lineage>
        <taxon>Bacteria</taxon>
        <taxon>Bacillati</taxon>
        <taxon>Bacillota</taxon>
        <taxon>Bacilli</taxon>
        <taxon>Bacillales</taxon>
        <taxon>Caryophanaceae</taxon>
        <taxon>Jeotgalibacillus</taxon>
    </lineage>
</organism>
<dbReference type="Proteomes" id="UP001292084">
    <property type="component" value="Unassembled WGS sequence"/>
</dbReference>
<dbReference type="EMBL" id="JAXQNN010000001">
    <property type="protein sequence ID" value="MDZ5711430.1"/>
    <property type="molecule type" value="Genomic_DNA"/>
</dbReference>
<dbReference type="RefSeq" id="WP_322420435.1">
    <property type="nucleotide sequence ID" value="NZ_JAXQNN010000001.1"/>
</dbReference>
<keyword evidence="2" id="KW-1185">Reference proteome</keyword>
<sequence length="191" mass="23380">MSFFKRKQNGEISKHPLEHEKEILGKKIAGDVDQALEHIQSLDLKYLIEEKIQKLRYLYPDINDYKYELLKRNVYYIEFIKELKRFLAEIFRGFVNEVDLGRVKQRISGQLDEAVSRHYDRFHEHYLSTDEGLQGLEQSFRENLLMYEWLKKLLPFYQRHHYSVSEDLPKRWIVRRIEEECKRKTDEVMFF</sequence>
<proteinExistence type="predicted"/>
<name>A0ABU5KJR8_9BACL</name>
<evidence type="ECO:0000313" key="2">
    <source>
        <dbReference type="Proteomes" id="UP001292084"/>
    </source>
</evidence>
<accession>A0ABU5KJR8</accession>
<protein>
    <submittedName>
        <fullName evidence="1">Uncharacterized protein</fullName>
    </submittedName>
</protein>
<reference evidence="1 2" key="1">
    <citation type="submission" date="2023-12" db="EMBL/GenBank/DDBJ databases">
        <title>Jeotgalibacillus haloalkaliphilus sp. nov., a novel salt-tolerant bacteria, isolated from the estuary of the Fenhe River into the Yellow River.</title>
        <authorList>
            <person name="Li Y."/>
        </authorList>
    </citation>
    <scope>NUCLEOTIDE SEQUENCE [LARGE SCALE GENOMIC DNA]</scope>
    <source>
        <strain evidence="1 2">HH7-29</strain>
    </source>
</reference>
<comment type="caution">
    <text evidence="1">The sequence shown here is derived from an EMBL/GenBank/DDBJ whole genome shotgun (WGS) entry which is preliminary data.</text>
</comment>
<evidence type="ECO:0000313" key="1">
    <source>
        <dbReference type="EMBL" id="MDZ5711430.1"/>
    </source>
</evidence>
<gene>
    <name evidence="1" type="ORF">UFB30_04300</name>
</gene>